<keyword evidence="2" id="KW-1185">Reference proteome</keyword>
<dbReference type="VEuPathDB" id="FungiDB:SCHCODRAFT_02577504"/>
<dbReference type="OMA" id="AYQRRIW"/>
<reference evidence="1 2" key="1">
    <citation type="journal article" date="2010" name="Nat. Biotechnol.">
        <title>Genome sequence of the model mushroom Schizophyllum commune.</title>
        <authorList>
            <person name="Ohm R.A."/>
            <person name="de Jong J.F."/>
            <person name="Lugones L.G."/>
            <person name="Aerts A."/>
            <person name="Kothe E."/>
            <person name="Stajich J.E."/>
            <person name="de Vries R.P."/>
            <person name="Record E."/>
            <person name="Levasseur A."/>
            <person name="Baker S.E."/>
            <person name="Bartholomew K.A."/>
            <person name="Coutinho P.M."/>
            <person name="Erdmann S."/>
            <person name="Fowler T.J."/>
            <person name="Gathman A.C."/>
            <person name="Lombard V."/>
            <person name="Henrissat B."/>
            <person name="Knabe N."/>
            <person name="Kuees U."/>
            <person name="Lilly W.W."/>
            <person name="Lindquist E."/>
            <person name="Lucas S."/>
            <person name="Magnuson J.K."/>
            <person name="Piumi F."/>
            <person name="Raudaskoski M."/>
            <person name="Salamov A."/>
            <person name="Schmutz J."/>
            <person name="Schwarze F.W.M.R."/>
            <person name="vanKuyk P.A."/>
            <person name="Horton J.S."/>
            <person name="Grigoriev I.V."/>
            <person name="Woesten H.A.B."/>
        </authorList>
    </citation>
    <scope>NUCLEOTIDE SEQUENCE [LARGE SCALE GENOMIC DNA]</scope>
    <source>
        <strain evidence="2">H4-8 / FGSC 9210</strain>
    </source>
</reference>
<accession>D8PLX3</accession>
<name>D8PLX3_SCHCM</name>
<dbReference type="AlphaFoldDB" id="D8PLX3"/>
<dbReference type="Proteomes" id="UP000007431">
    <property type="component" value="Unassembled WGS sequence"/>
</dbReference>
<dbReference type="eggNOG" id="ENOG502SIB8">
    <property type="taxonomic scope" value="Eukaryota"/>
</dbReference>
<evidence type="ECO:0000313" key="1">
    <source>
        <dbReference type="EMBL" id="EFJ03417.1"/>
    </source>
</evidence>
<dbReference type="EMBL" id="GL377302">
    <property type="protein sequence ID" value="EFJ03417.1"/>
    <property type="molecule type" value="Genomic_DNA"/>
</dbReference>
<gene>
    <name evidence="1" type="ORF">SCHCODRAFT_103370</name>
</gene>
<organism evidence="2">
    <name type="scientific">Schizophyllum commune (strain H4-8 / FGSC 9210)</name>
    <name type="common">Split gill fungus</name>
    <dbReference type="NCBI Taxonomy" id="578458"/>
    <lineage>
        <taxon>Eukaryota</taxon>
        <taxon>Fungi</taxon>
        <taxon>Dikarya</taxon>
        <taxon>Basidiomycota</taxon>
        <taxon>Agaricomycotina</taxon>
        <taxon>Agaricomycetes</taxon>
        <taxon>Agaricomycetidae</taxon>
        <taxon>Agaricales</taxon>
        <taxon>Schizophyllaceae</taxon>
        <taxon>Schizophyllum</taxon>
    </lineage>
</organism>
<evidence type="ECO:0000313" key="2">
    <source>
        <dbReference type="Proteomes" id="UP000007431"/>
    </source>
</evidence>
<dbReference type="HOGENOM" id="CLU_272027_0_0_1"/>
<sequence>MQHSSRGFPGAPGLEPLVTIVHDASTWPAHVSSFSKALLGTAENHANVIPSHQPPHDTTWIKNHLRPASMTALEPDSQGLSIAMFVEDVLSQTVPELTFHYNATYAIAVSPCCSLMLPAPGLPARGLATMFATKPIDLTRHQINLAATDSTYTAQAHLLLPQYRNDSVPLALFCIASRDEIYSAMSSALFQRRAVGITTPLVGLAFDDSVVHLVLGWYTASQGHRACCDIHLAHGAVQHTSNHGLGIFNISSADSMQALAQVLVRLSSKLCLGVSGARLRVYSSREPVPGEHVTWRADVKVCDIPIDAQARIMQWLSGIEASPSQGVSVEFVTFCFASYSRTEDHYHSQAQTPVQDANPITILKALLYEKRKNRLAYHMNKDWENASFLAEIRQLRSSRAASIEIWAENQVQPCAWPAPDFPDDHYAVDALALVHCDLLSCLDFSDIGGDAPAFLSDANRAEWERYKEEVAWEVQMRKDCNLPGLFRVAGRARDDMMKILPLIFRSSEAALAVGNTPGARMPWERLLAACLHGESSSHIRHDWRVSHPRNIYFDRVHDTTRSASSIGDGGAAFIDRCRALSDGLISLCWIYPDSNLSAEETSVPGWLHDTKSTLSKALQDEIIQRIKILDAWATRHSAGHTEEVDLRVMNAQAWDICDAVAYLSIPVPDLSLTDDMQRREWDEFCIISQCSRKRQYSGSISIDGMTAQQPQNGGDFVVTDSVLREVRRMGATAGLRVGMPELLPTHPSASCEEKGADDPKASGKTVDVPLPYLWLEDNTYPFAPSQTFDRARSHLLSTIRFYLALGIYDVVIFALVTVGSCAHLLCGWGTEPSEEDLMNDENAEDEIIIVDNNCPVWDLRDKSQAVRFCAFLLQLRQTHLPKLRQAFEAQKEQFTRAWMADPTAARFQWTMKHQQSSPLVCNLRAERKRQVEATERICSDMETIERGMTRAEVPAVVREGPAAPAYLADLHPAL</sequence>
<proteinExistence type="predicted"/>
<dbReference type="STRING" id="578458.D8PLX3"/>
<feature type="non-terminal residue" evidence="1">
    <location>
        <position position="974"/>
    </location>
</feature>
<protein>
    <submittedName>
        <fullName evidence="1">Uncharacterized protein</fullName>
    </submittedName>
</protein>
<dbReference type="InParanoid" id="D8PLX3"/>